<dbReference type="InterPro" id="IPR000988">
    <property type="entry name" value="Ribosomal_eL24-rel_N"/>
</dbReference>
<dbReference type="EMBL" id="JZWS01000302">
    <property type="protein sequence ID" value="KJR77940.1"/>
    <property type="molecule type" value="Genomic_DNA"/>
</dbReference>
<dbReference type="NCBIfam" id="NF034186">
    <property type="entry name" value="PRK14891.1-1"/>
    <property type="match status" value="1"/>
</dbReference>
<dbReference type="GO" id="GO:0008270">
    <property type="term" value="F:zinc ion binding"/>
    <property type="evidence" value="ECO:0007669"/>
    <property type="project" value="UniProtKB-UniRule"/>
</dbReference>
<evidence type="ECO:0000256" key="7">
    <source>
        <dbReference type="ARBA" id="ARBA00022980"/>
    </source>
</evidence>
<dbReference type="PANTHER" id="PTHR10792">
    <property type="entry name" value="60S RIBOSOMAL PROTEIN L24"/>
    <property type="match status" value="1"/>
</dbReference>
<dbReference type="PROSITE" id="PS01073">
    <property type="entry name" value="RIBOSOMAL_L24E"/>
    <property type="match status" value="1"/>
</dbReference>
<feature type="domain" description="TRASH" evidence="10">
    <location>
        <begin position="7"/>
        <end position="45"/>
    </location>
</feature>
<reference evidence="11" key="1">
    <citation type="submission" date="2015-03" db="EMBL/GenBank/DDBJ databases">
        <title>Metagenome Sequencing of an Archaeal-Dominated Microbial Community from a Hot Spring at the Los Azufres Geothermal Field, Mexico.</title>
        <authorList>
            <person name="Servin-Garciduenas L.E."/>
            <person name="Martinez-Romero E."/>
        </authorList>
    </citation>
    <scope>NUCLEOTIDE SEQUENCE [LARGE SCALE GENOMIC DNA]</scope>
    <source>
        <strain evidence="11">AZ1-454</strain>
    </source>
</reference>
<dbReference type="SUPFAM" id="SSF57716">
    <property type="entry name" value="Glucocorticoid receptor-like (DNA-binding domain)"/>
    <property type="match status" value="1"/>
</dbReference>
<accession>A0A0F2LN97</accession>
<name>A0A0F2LN97_9CREN</name>
<dbReference type="GO" id="GO:0019843">
    <property type="term" value="F:rRNA binding"/>
    <property type="evidence" value="ECO:0007669"/>
    <property type="project" value="UniProtKB-UniRule"/>
</dbReference>
<comment type="caution">
    <text evidence="11">The sequence shown here is derived from an EMBL/GenBank/DDBJ whole genome shotgun (WGS) entry which is preliminary data.</text>
</comment>
<evidence type="ECO:0000313" key="11">
    <source>
        <dbReference type="EMBL" id="KJR77940.1"/>
    </source>
</evidence>
<keyword evidence="7 9" id="KW-0689">Ribosomal protein</keyword>
<evidence type="ECO:0000256" key="4">
    <source>
        <dbReference type="ARBA" id="ARBA00022771"/>
    </source>
</evidence>
<dbReference type="GO" id="GO:0003735">
    <property type="term" value="F:structural constituent of ribosome"/>
    <property type="evidence" value="ECO:0007669"/>
    <property type="project" value="InterPro"/>
</dbReference>
<evidence type="ECO:0000259" key="10">
    <source>
        <dbReference type="SMART" id="SM00746"/>
    </source>
</evidence>
<dbReference type="InterPro" id="IPR038630">
    <property type="entry name" value="L24e/L24_sf"/>
</dbReference>
<comment type="similarity">
    <text evidence="1 9">Belongs to the eukaryotic ribosomal protein eL24 family.</text>
</comment>
<organism evidence="11">
    <name type="scientific">Candidatus Aramenus sulfurataquae</name>
    <dbReference type="NCBI Taxonomy" id="1326980"/>
    <lineage>
        <taxon>Archaea</taxon>
        <taxon>Thermoproteota</taxon>
        <taxon>Thermoprotei</taxon>
        <taxon>Sulfolobales</taxon>
        <taxon>Sulfolobaceae</taxon>
        <taxon>Candidatus Aramenus</taxon>
    </lineage>
</organism>
<evidence type="ECO:0000256" key="1">
    <source>
        <dbReference type="ARBA" id="ARBA00005647"/>
    </source>
</evidence>
<dbReference type="SMART" id="SM00746">
    <property type="entry name" value="TRASH"/>
    <property type="match status" value="1"/>
</dbReference>
<dbReference type="GO" id="GO:1990904">
    <property type="term" value="C:ribonucleoprotein complex"/>
    <property type="evidence" value="ECO:0007669"/>
    <property type="project" value="UniProtKB-KW"/>
</dbReference>
<dbReference type="HAMAP" id="MF_00773">
    <property type="entry name" value="Ribosomal_eL24"/>
    <property type="match status" value="1"/>
</dbReference>
<evidence type="ECO:0000256" key="2">
    <source>
        <dbReference type="ARBA" id="ARBA00022723"/>
    </source>
</evidence>
<dbReference type="Pfam" id="PF01246">
    <property type="entry name" value="Ribosomal_L24e"/>
    <property type="match status" value="1"/>
</dbReference>
<sequence length="61" mass="7041">MPSSHTCSFCGATIVPGTGIMYVKNDGTILWFCSSKCRKYMLKYHKDAKRLKWTTSYSRVR</sequence>
<keyword evidence="6 9" id="KW-0694">RNA-binding</keyword>
<comment type="cofactor">
    <cofactor evidence="9">
        <name>Zn(2+)</name>
        <dbReference type="ChEBI" id="CHEBI:29105"/>
    </cofactor>
    <text evidence="9">Binds 1 zinc ion per subunit.</text>
</comment>
<evidence type="ECO:0000256" key="8">
    <source>
        <dbReference type="ARBA" id="ARBA00023274"/>
    </source>
</evidence>
<dbReference type="PATRIC" id="fig|1326980.8.peg.1336"/>
<comment type="function">
    <text evidence="9">Binds to the 23S rRNA.</text>
</comment>
<feature type="zinc finger region" description="C4-type" evidence="9">
    <location>
        <begin position="7"/>
        <end position="37"/>
    </location>
</feature>
<evidence type="ECO:0000256" key="6">
    <source>
        <dbReference type="ARBA" id="ARBA00022884"/>
    </source>
</evidence>
<evidence type="ECO:0000256" key="9">
    <source>
        <dbReference type="HAMAP-Rule" id="MF_00773"/>
    </source>
</evidence>
<dbReference type="GO" id="GO:0006412">
    <property type="term" value="P:translation"/>
    <property type="evidence" value="ECO:0007669"/>
    <property type="project" value="UniProtKB-UniRule"/>
</dbReference>
<dbReference type="InterPro" id="IPR055345">
    <property type="entry name" value="Ribosomal_eL24-rel_arc"/>
</dbReference>
<dbReference type="InterPro" id="IPR056366">
    <property type="entry name" value="Ribosomal_eL24"/>
</dbReference>
<dbReference type="InterPro" id="IPR011017">
    <property type="entry name" value="TRASH_dom"/>
</dbReference>
<feature type="binding site" evidence="9">
    <location>
        <position position="33"/>
    </location>
    <ligand>
        <name>Zn(2+)</name>
        <dbReference type="ChEBI" id="CHEBI:29105"/>
    </ligand>
</feature>
<dbReference type="GO" id="GO:0005840">
    <property type="term" value="C:ribosome"/>
    <property type="evidence" value="ECO:0007669"/>
    <property type="project" value="UniProtKB-KW"/>
</dbReference>
<keyword evidence="3 9" id="KW-0699">rRNA-binding</keyword>
<keyword evidence="8 9" id="KW-0687">Ribonucleoprotein</keyword>
<dbReference type="Gene3D" id="2.30.170.20">
    <property type="entry name" value="Ribosomal protein L24e"/>
    <property type="match status" value="1"/>
</dbReference>
<comment type="subunit">
    <text evidence="9">Part of the 50S ribosomal subunit. Forms a cluster with proteins L3 and L14.</text>
</comment>
<gene>
    <name evidence="9" type="primary">rpl24e</name>
    <name evidence="11" type="ORF">TQ35_09905</name>
</gene>
<dbReference type="InterPro" id="IPR023442">
    <property type="entry name" value="Ribosomal_eL24_CS"/>
</dbReference>
<evidence type="ECO:0000256" key="5">
    <source>
        <dbReference type="ARBA" id="ARBA00022833"/>
    </source>
</evidence>
<proteinExistence type="inferred from homology"/>
<dbReference type="PANTHER" id="PTHR10792:SF1">
    <property type="entry name" value="RIBOSOMAL PROTEIN L24"/>
    <property type="match status" value="1"/>
</dbReference>
<keyword evidence="4 9" id="KW-0863">Zinc-finger</keyword>
<keyword evidence="2 9" id="KW-0479">Metal-binding</keyword>
<feature type="binding site" evidence="9">
    <location>
        <position position="37"/>
    </location>
    <ligand>
        <name>Zn(2+)</name>
        <dbReference type="ChEBI" id="CHEBI:29105"/>
    </ligand>
</feature>
<feature type="binding site" evidence="9">
    <location>
        <position position="10"/>
    </location>
    <ligand>
        <name>Zn(2+)</name>
        <dbReference type="ChEBI" id="CHEBI:29105"/>
    </ligand>
</feature>
<evidence type="ECO:0000256" key="3">
    <source>
        <dbReference type="ARBA" id="ARBA00022730"/>
    </source>
</evidence>
<keyword evidence="5 9" id="KW-0862">Zinc</keyword>
<dbReference type="CDD" id="cd00472">
    <property type="entry name" value="Ribosomal_L24e_L24"/>
    <property type="match status" value="1"/>
</dbReference>
<dbReference type="AlphaFoldDB" id="A0A0F2LN97"/>
<protein>
    <recommendedName>
        <fullName evidence="9">Large ribosomal subunit protein eL24</fullName>
    </recommendedName>
</protein>
<feature type="binding site" evidence="9">
    <location>
        <position position="7"/>
    </location>
    <ligand>
        <name>Zn(2+)</name>
        <dbReference type="ChEBI" id="CHEBI:29105"/>
    </ligand>
</feature>